<organism evidence="9 10">
    <name type="scientific">Schizopora paradoxa</name>
    <dbReference type="NCBI Taxonomy" id="27342"/>
    <lineage>
        <taxon>Eukaryota</taxon>
        <taxon>Fungi</taxon>
        <taxon>Dikarya</taxon>
        <taxon>Basidiomycota</taxon>
        <taxon>Agaricomycotina</taxon>
        <taxon>Agaricomycetes</taxon>
        <taxon>Hymenochaetales</taxon>
        <taxon>Schizoporaceae</taxon>
        <taxon>Schizopora</taxon>
    </lineage>
</organism>
<dbReference type="InterPro" id="IPR001958">
    <property type="entry name" value="Tet-R_TetA/multi-R_MdtG-like"/>
</dbReference>
<name>A0A0H2SCT9_9AGAM</name>
<dbReference type="InterPro" id="IPR011701">
    <property type="entry name" value="MFS"/>
</dbReference>
<dbReference type="OrthoDB" id="419616at2759"/>
<keyword evidence="5 7" id="KW-0472">Membrane</keyword>
<evidence type="ECO:0000313" key="10">
    <source>
        <dbReference type="Proteomes" id="UP000053477"/>
    </source>
</evidence>
<feature type="transmembrane region" description="Helical" evidence="7">
    <location>
        <begin position="464"/>
        <end position="483"/>
    </location>
</feature>
<keyword evidence="3 7" id="KW-0812">Transmembrane</keyword>
<dbReference type="InterPro" id="IPR036259">
    <property type="entry name" value="MFS_trans_sf"/>
</dbReference>
<accession>A0A0H2SCT9</accession>
<keyword evidence="2" id="KW-0813">Transport</keyword>
<feature type="transmembrane region" description="Helical" evidence="7">
    <location>
        <begin position="46"/>
        <end position="67"/>
    </location>
</feature>
<feature type="transmembrane region" description="Helical" evidence="7">
    <location>
        <begin position="391"/>
        <end position="413"/>
    </location>
</feature>
<evidence type="ECO:0000313" key="9">
    <source>
        <dbReference type="EMBL" id="KLO14776.1"/>
    </source>
</evidence>
<dbReference type="InterPro" id="IPR020846">
    <property type="entry name" value="MFS_dom"/>
</dbReference>
<dbReference type="PROSITE" id="PS50850">
    <property type="entry name" value="MFS"/>
    <property type="match status" value="1"/>
</dbReference>
<feature type="transmembrane region" description="Helical" evidence="7">
    <location>
        <begin position="366"/>
        <end position="385"/>
    </location>
</feature>
<dbReference type="Gene3D" id="1.20.1250.20">
    <property type="entry name" value="MFS general substrate transporter like domains"/>
    <property type="match status" value="1"/>
</dbReference>
<dbReference type="EMBL" id="KQ085939">
    <property type="protein sequence ID" value="KLO14776.1"/>
    <property type="molecule type" value="Genomic_DNA"/>
</dbReference>
<dbReference type="AlphaFoldDB" id="A0A0H2SCT9"/>
<feature type="transmembrane region" description="Helical" evidence="7">
    <location>
        <begin position="87"/>
        <end position="108"/>
    </location>
</feature>
<dbReference type="Pfam" id="PF07690">
    <property type="entry name" value="MFS_1"/>
    <property type="match status" value="1"/>
</dbReference>
<evidence type="ECO:0000259" key="8">
    <source>
        <dbReference type="PROSITE" id="PS50850"/>
    </source>
</evidence>
<evidence type="ECO:0000256" key="6">
    <source>
        <dbReference type="SAM" id="MobiDB-lite"/>
    </source>
</evidence>
<feature type="transmembrane region" description="Helical" evidence="7">
    <location>
        <begin position="120"/>
        <end position="138"/>
    </location>
</feature>
<sequence length="500" mass="54510">MTVDSTMDNERTPLLESSGHDGSVASNSPETCSPVRKQPLSKPFPWRAVISICLLAAVQPIGFELIFPFVNQMIVENGIVQDPERVGFYSGVIESLFSLMSFVAIMPCSIASDHLGRKPIVLIGTAGLAISMIFFGMSKTYGAMIATRCIGGMLGGTYSALKVMLAEVTDKSQAAVAFGGFTIAYRMGQIVGQPIGGVTSHPERQLSLFDTPFWNKYPFALPCFISAAFAIVAVFLGYFFTEETLASKTSKRASSTSRSLAVRSSSTDNQDARNDKQGWRRYFDRSMYTPHLLSVLICTIMMCFTSEILFAVYPLFAFTPISSGGLGLSEAQIGVHMATRSLNNVLVMMLYTPIHNRLGAVSTMKLAMVFWPISAAFFPVLNVLARQGAVGTLGFNILVGLFFTAWSFAGICWKISSYSERKAKLELLQSISQMMSSLCLGIAPAFITSLFAFSVKSQIANGNLVWIVTFGFASLGTLQVLTLKEPTHDWREDSKNVADD</sequence>
<dbReference type="PRINTS" id="PR01035">
    <property type="entry name" value="TCRTETA"/>
</dbReference>
<evidence type="ECO:0000256" key="4">
    <source>
        <dbReference type="ARBA" id="ARBA00022989"/>
    </source>
</evidence>
<dbReference type="SUPFAM" id="SSF103473">
    <property type="entry name" value="MFS general substrate transporter"/>
    <property type="match status" value="1"/>
</dbReference>
<comment type="subcellular location">
    <subcellularLocation>
        <location evidence="1">Membrane</location>
        <topology evidence="1">Multi-pass membrane protein</topology>
    </subcellularLocation>
</comment>
<evidence type="ECO:0000256" key="7">
    <source>
        <dbReference type="SAM" id="Phobius"/>
    </source>
</evidence>
<gene>
    <name evidence="9" type="ORF">SCHPADRAFT_914748</name>
</gene>
<dbReference type="PANTHER" id="PTHR23504">
    <property type="entry name" value="MAJOR FACILITATOR SUPERFAMILY DOMAIN-CONTAINING PROTEIN 10"/>
    <property type="match status" value="1"/>
</dbReference>
<evidence type="ECO:0000256" key="5">
    <source>
        <dbReference type="ARBA" id="ARBA00023136"/>
    </source>
</evidence>
<feature type="transmembrane region" description="Helical" evidence="7">
    <location>
        <begin position="291"/>
        <end position="313"/>
    </location>
</feature>
<feature type="region of interest" description="Disordered" evidence="6">
    <location>
        <begin position="1"/>
        <end position="38"/>
    </location>
</feature>
<feature type="transmembrane region" description="Helical" evidence="7">
    <location>
        <begin position="434"/>
        <end position="452"/>
    </location>
</feature>
<dbReference type="PANTHER" id="PTHR23504:SF15">
    <property type="entry name" value="MAJOR FACILITATOR SUPERFAMILY (MFS) PROFILE DOMAIN-CONTAINING PROTEIN"/>
    <property type="match status" value="1"/>
</dbReference>
<keyword evidence="4 7" id="KW-1133">Transmembrane helix</keyword>
<feature type="transmembrane region" description="Helical" evidence="7">
    <location>
        <begin position="219"/>
        <end position="241"/>
    </location>
</feature>
<feature type="domain" description="Major facilitator superfamily (MFS) profile" evidence="8">
    <location>
        <begin position="48"/>
        <end position="488"/>
    </location>
</feature>
<keyword evidence="10" id="KW-1185">Reference proteome</keyword>
<dbReference type="GO" id="GO:0022857">
    <property type="term" value="F:transmembrane transporter activity"/>
    <property type="evidence" value="ECO:0007669"/>
    <property type="project" value="InterPro"/>
</dbReference>
<reference evidence="9 10" key="1">
    <citation type="submission" date="2015-04" db="EMBL/GenBank/DDBJ databases">
        <title>Complete genome sequence of Schizopora paradoxa KUC8140, a cosmopolitan wood degrader in East Asia.</title>
        <authorList>
            <consortium name="DOE Joint Genome Institute"/>
            <person name="Min B."/>
            <person name="Park H."/>
            <person name="Jang Y."/>
            <person name="Kim J.-J."/>
            <person name="Kim K.H."/>
            <person name="Pangilinan J."/>
            <person name="Lipzen A."/>
            <person name="Riley R."/>
            <person name="Grigoriev I.V."/>
            <person name="Spatafora J.W."/>
            <person name="Choi I.-G."/>
        </authorList>
    </citation>
    <scope>NUCLEOTIDE SEQUENCE [LARGE SCALE GENOMIC DNA]</scope>
    <source>
        <strain evidence="9 10">KUC8140</strain>
    </source>
</reference>
<evidence type="ECO:0000256" key="2">
    <source>
        <dbReference type="ARBA" id="ARBA00022448"/>
    </source>
</evidence>
<evidence type="ECO:0000256" key="1">
    <source>
        <dbReference type="ARBA" id="ARBA00004141"/>
    </source>
</evidence>
<dbReference type="GO" id="GO:0016020">
    <property type="term" value="C:membrane"/>
    <property type="evidence" value="ECO:0007669"/>
    <property type="project" value="UniProtKB-SubCell"/>
</dbReference>
<proteinExistence type="predicted"/>
<dbReference type="InParanoid" id="A0A0H2SCT9"/>
<evidence type="ECO:0000256" key="3">
    <source>
        <dbReference type="ARBA" id="ARBA00022692"/>
    </source>
</evidence>
<protein>
    <submittedName>
        <fullName evidence="9">MFS general substrate transporter</fullName>
    </submittedName>
</protein>
<dbReference type="Proteomes" id="UP000053477">
    <property type="component" value="Unassembled WGS sequence"/>
</dbReference>